<dbReference type="VEuPathDB" id="FungiDB:SI65_08799"/>
<gene>
    <name evidence="1" type="ORF">SI65_08799</name>
</gene>
<dbReference type="Proteomes" id="UP000094569">
    <property type="component" value="Unassembled WGS sequence"/>
</dbReference>
<evidence type="ECO:0000313" key="2">
    <source>
        <dbReference type="Proteomes" id="UP000094569"/>
    </source>
</evidence>
<organism evidence="1 2">
    <name type="scientific">Aspergillus cristatus</name>
    <name type="common">Chinese Fuzhuan brick tea-fermentation fungus</name>
    <name type="synonym">Eurotium cristatum</name>
    <dbReference type="NCBI Taxonomy" id="573508"/>
    <lineage>
        <taxon>Eukaryota</taxon>
        <taxon>Fungi</taxon>
        <taxon>Dikarya</taxon>
        <taxon>Ascomycota</taxon>
        <taxon>Pezizomycotina</taxon>
        <taxon>Eurotiomycetes</taxon>
        <taxon>Eurotiomycetidae</taxon>
        <taxon>Eurotiales</taxon>
        <taxon>Aspergillaceae</taxon>
        <taxon>Aspergillus</taxon>
        <taxon>Aspergillus subgen. Aspergillus</taxon>
    </lineage>
</organism>
<comment type="caution">
    <text evidence="1">The sequence shown here is derived from an EMBL/GenBank/DDBJ whole genome shotgun (WGS) entry which is preliminary data.</text>
</comment>
<sequence length="128" mass="15018">MPSQNLKVRRHLDFLWDNLVEDSTNTDKDGGVDDNVLNDYNILRIKQFDFEKLGSEGLFNPMSLEELQSYPLDDFIIQNGSPFPDYNVKRGISAEGCTYQIELYVWDWAYISRQSGHAYPMRMLQDLW</sequence>
<proteinExistence type="predicted"/>
<name>A0A1E3B4Z9_ASPCR</name>
<reference evidence="1 2" key="1">
    <citation type="journal article" date="2016" name="BMC Genomics">
        <title>Comparative genomic and transcriptomic analyses of the Fuzhuan brick tea-fermentation fungus Aspergillus cristatus.</title>
        <authorList>
            <person name="Ge Y."/>
            <person name="Wang Y."/>
            <person name="Liu Y."/>
            <person name="Tan Y."/>
            <person name="Ren X."/>
            <person name="Zhang X."/>
            <person name="Hyde K.D."/>
            <person name="Liu Y."/>
            <person name="Liu Z."/>
        </authorList>
    </citation>
    <scope>NUCLEOTIDE SEQUENCE [LARGE SCALE GENOMIC DNA]</scope>
    <source>
        <strain evidence="1 2">GZAAS20.1005</strain>
    </source>
</reference>
<keyword evidence="2" id="KW-1185">Reference proteome</keyword>
<accession>A0A1E3B4Z9</accession>
<dbReference type="AlphaFoldDB" id="A0A1E3B4Z9"/>
<protein>
    <submittedName>
        <fullName evidence="1">Uncharacterized protein</fullName>
    </submittedName>
</protein>
<dbReference type="EMBL" id="JXNT01000014">
    <property type="protein sequence ID" value="ODM15958.1"/>
    <property type="molecule type" value="Genomic_DNA"/>
</dbReference>
<evidence type="ECO:0000313" key="1">
    <source>
        <dbReference type="EMBL" id="ODM15958.1"/>
    </source>
</evidence>
<dbReference type="OrthoDB" id="4436899at2759"/>